<dbReference type="EMBL" id="LIAE01009286">
    <property type="protein sequence ID" value="PAV70345.1"/>
    <property type="molecule type" value="Genomic_DNA"/>
</dbReference>
<name>A0A2A2K8W6_9BILA</name>
<evidence type="ECO:0000313" key="1">
    <source>
        <dbReference type="EMBL" id="PAV70345.1"/>
    </source>
</evidence>
<dbReference type="AlphaFoldDB" id="A0A2A2K8W6"/>
<sequence>MSIPAPRNAWRSSAASAYPVMNSTGSPGRCNRAISASSRPLMLLQMLQRLIGGRRQCAAVPCLAQRLGHRQSDRGRVLHDQHVLAIALLVIPYLAVHADRRLIAGRQQQRHLDLVDQAGLDAAAVVAHGHGNVGAIGEVGVALAPDRRGIDPDVPAFGQGIAGVDDQVEHRAFQLHRVDQGDGRQGGQLQGQGDSFTDRAGHQFLKRAHVLVDVNWTGIERLLTGKGQQPLGEHSGAVGRAQRHLGVLRHLIHTVFRHPLADQLKAGDDAGKQVVEIVGDAPGETAQGVHFLQLQQLRLGAHALGYFLGQLAVGIVQACQVRALAVTVFGNVLDEHQA</sequence>
<comment type="caution">
    <text evidence="1">The sequence shown here is derived from an EMBL/GenBank/DDBJ whole genome shotgun (WGS) entry which is preliminary data.</text>
</comment>
<evidence type="ECO:0000313" key="2">
    <source>
        <dbReference type="Proteomes" id="UP000218231"/>
    </source>
</evidence>
<organism evidence="1 2">
    <name type="scientific">Diploscapter pachys</name>
    <dbReference type="NCBI Taxonomy" id="2018661"/>
    <lineage>
        <taxon>Eukaryota</taxon>
        <taxon>Metazoa</taxon>
        <taxon>Ecdysozoa</taxon>
        <taxon>Nematoda</taxon>
        <taxon>Chromadorea</taxon>
        <taxon>Rhabditida</taxon>
        <taxon>Rhabditina</taxon>
        <taxon>Rhabditomorpha</taxon>
        <taxon>Rhabditoidea</taxon>
        <taxon>Rhabditidae</taxon>
        <taxon>Diploscapter</taxon>
    </lineage>
</organism>
<dbReference type="Proteomes" id="UP000218231">
    <property type="component" value="Unassembled WGS sequence"/>
</dbReference>
<protein>
    <submittedName>
        <fullName evidence="1">Uncharacterized protein</fullName>
    </submittedName>
</protein>
<accession>A0A2A2K8W6</accession>
<proteinExistence type="predicted"/>
<keyword evidence="2" id="KW-1185">Reference proteome</keyword>
<reference evidence="1 2" key="1">
    <citation type="journal article" date="2017" name="Curr. Biol.">
        <title>Genome architecture and evolution of a unichromosomal asexual nematode.</title>
        <authorList>
            <person name="Fradin H."/>
            <person name="Zegar C."/>
            <person name="Gutwein M."/>
            <person name="Lucas J."/>
            <person name="Kovtun M."/>
            <person name="Corcoran D."/>
            <person name="Baugh L.R."/>
            <person name="Kiontke K."/>
            <person name="Gunsalus K."/>
            <person name="Fitch D.H."/>
            <person name="Piano F."/>
        </authorList>
    </citation>
    <scope>NUCLEOTIDE SEQUENCE [LARGE SCALE GENOMIC DNA]</scope>
    <source>
        <strain evidence="1">PF1309</strain>
    </source>
</reference>
<gene>
    <name evidence="1" type="ORF">WR25_02886</name>
</gene>